<gene>
    <name evidence="1" type="ORF">Scep_030671</name>
</gene>
<sequence>MMHRLATRTLVATLPRWRPLALLFCSPLIPFSSLASAPSSLVKSLSLSLSLSLSNLLLFAFEALDFAFKFHE</sequence>
<evidence type="ECO:0000313" key="2">
    <source>
        <dbReference type="Proteomes" id="UP001419268"/>
    </source>
</evidence>
<accession>A0AAP0E2W8</accession>
<organism evidence="1 2">
    <name type="scientific">Stephania cephalantha</name>
    <dbReference type="NCBI Taxonomy" id="152367"/>
    <lineage>
        <taxon>Eukaryota</taxon>
        <taxon>Viridiplantae</taxon>
        <taxon>Streptophyta</taxon>
        <taxon>Embryophyta</taxon>
        <taxon>Tracheophyta</taxon>
        <taxon>Spermatophyta</taxon>
        <taxon>Magnoliopsida</taxon>
        <taxon>Ranunculales</taxon>
        <taxon>Menispermaceae</taxon>
        <taxon>Menispermoideae</taxon>
        <taxon>Cissampelideae</taxon>
        <taxon>Stephania</taxon>
    </lineage>
</organism>
<reference evidence="1 2" key="1">
    <citation type="submission" date="2024-01" db="EMBL/GenBank/DDBJ databases">
        <title>Genome assemblies of Stephania.</title>
        <authorList>
            <person name="Yang L."/>
        </authorList>
    </citation>
    <scope>NUCLEOTIDE SEQUENCE [LARGE SCALE GENOMIC DNA]</scope>
    <source>
        <strain evidence="1">JXDWG</strain>
        <tissue evidence="1">Leaf</tissue>
    </source>
</reference>
<keyword evidence="2" id="KW-1185">Reference proteome</keyword>
<proteinExistence type="predicted"/>
<dbReference type="Proteomes" id="UP001419268">
    <property type="component" value="Unassembled WGS sequence"/>
</dbReference>
<comment type="caution">
    <text evidence="1">The sequence shown here is derived from an EMBL/GenBank/DDBJ whole genome shotgun (WGS) entry which is preliminary data.</text>
</comment>
<name>A0AAP0E2W8_9MAGN</name>
<dbReference type="EMBL" id="JBBNAG010000013">
    <property type="protein sequence ID" value="KAK9084200.1"/>
    <property type="molecule type" value="Genomic_DNA"/>
</dbReference>
<evidence type="ECO:0000313" key="1">
    <source>
        <dbReference type="EMBL" id="KAK9084200.1"/>
    </source>
</evidence>
<protein>
    <submittedName>
        <fullName evidence="1">Uncharacterized protein</fullName>
    </submittedName>
</protein>
<dbReference type="AlphaFoldDB" id="A0AAP0E2W8"/>